<dbReference type="InterPro" id="IPR002539">
    <property type="entry name" value="MaoC-like_dom"/>
</dbReference>
<protein>
    <recommendedName>
        <fullName evidence="1">MaoC-like domain-containing protein</fullName>
    </recommendedName>
</protein>
<dbReference type="EMBL" id="UINC01167651">
    <property type="protein sequence ID" value="SVD70278.1"/>
    <property type="molecule type" value="Genomic_DNA"/>
</dbReference>
<evidence type="ECO:0000259" key="1">
    <source>
        <dbReference type="Pfam" id="PF01575"/>
    </source>
</evidence>
<accession>A0A382XIZ7</accession>
<evidence type="ECO:0000313" key="2">
    <source>
        <dbReference type="EMBL" id="SVD70278.1"/>
    </source>
</evidence>
<dbReference type="PANTHER" id="PTHR43664:SF1">
    <property type="entry name" value="BETA-METHYLMALYL-COA DEHYDRATASE"/>
    <property type="match status" value="1"/>
</dbReference>
<gene>
    <name evidence="2" type="ORF">METZ01_LOCUS423132</name>
</gene>
<dbReference type="PANTHER" id="PTHR43664">
    <property type="entry name" value="MONOAMINE OXIDASE-RELATED"/>
    <property type="match status" value="1"/>
</dbReference>
<sequence length="146" mass="15429">MRIPKGHTYEEVSVGDSFQTSLTVTETHLVMGAGLFGDFNPLHVDETFALASRFGGRILHGPLTSALISAPVGMFFVGTAIAYLEHNCRFSAPVRPGDTLTTEWTVSGKINKPKVGGGIVELIAKCTNQAQVIVADADGKVLVGEG</sequence>
<dbReference type="CDD" id="cd03449">
    <property type="entry name" value="R_hydratase"/>
    <property type="match status" value="1"/>
</dbReference>
<dbReference type="InterPro" id="IPR052342">
    <property type="entry name" value="MCH/BMMD"/>
</dbReference>
<dbReference type="SUPFAM" id="SSF54637">
    <property type="entry name" value="Thioesterase/thiol ester dehydrase-isomerase"/>
    <property type="match status" value="1"/>
</dbReference>
<dbReference type="Gene3D" id="3.10.129.10">
    <property type="entry name" value="Hotdog Thioesterase"/>
    <property type="match status" value="1"/>
</dbReference>
<reference evidence="2" key="1">
    <citation type="submission" date="2018-05" db="EMBL/GenBank/DDBJ databases">
        <authorList>
            <person name="Lanie J.A."/>
            <person name="Ng W.-L."/>
            <person name="Kazmierczak K.M."/>
            <person name="Andrzejewski T.M."/>
            <person name="Davidsen T.M."/>
            <person name="Wayne K.J."/>
            <person name="Tettelin H."/>
            <person name="Glass J.I."/>
            <person name="Rusch D."/>
            <person name="Podicherti R."/>
            <person name="Tsui H.-C.T."/>
            <person name="Winkler M.E."/>
        </authorList>
    </citation>
    <scope>NUCLEOTIDE SEQUENCE</scope>
</reference>
<feature type="domain" description="MaoC-like" evidence="1">
    <location>
        <begin position="18"/>
        <end position="116"/>
    </location>
</feature>
<dbReference type="Pfam" id="PF01575">
    <property type="entry name" value="MaoC_dehydratas"/>
    <property type="match status" value="1"/>
</dbReference>
<proteinExistence type="predicted"/>
<dbReference type="InterPro" id="IPR029069">
    <property type="entry name" value="HotDog_dom_sf"/>
</dbReference>
<dbReference type="AlphaFoldDB" id="A0A382XIZ7"/>
<organism evidence="2">
    <name type="scientific">marine metagenome</name>
    <dbReference type="NCBI Taxonomy" id="408172"/>
    <lineage>
        <taxon>unclassified sequences</taxon>
        <taxon>metagenomes</taxon>
        <taxon>ecological metagenomes</taxon>
    </lineage>
</organism>
<name>A0A382XIZ7_9ZZZZ</name>